<dbReference type="RefSeq" id="WP_016473691.1">
    <property type="nucleotide sequence ID" value="NZ_KE150480.1"/>
</dbReference>
<proteinExistence type="predicted"/>
<keyword evidence="3" id="KW-1185">Reference proteome</keyword>
<sequence length="212" mass="23437">MATEVDICNVALARLGDEATLTSIDPPEGSAQADHCARFYPICKDKILREYPWSFAVKRKTPAELLTEPLGGDEHAFMLPTDCLNLLSVHIPGESRSRCGLTEYTVENFQNARVIICREPSIWLRYVSDEVPSQAFPTDFCDALSWLLASYLAGPMIAGSSGATMAANYMKLYEEALGKAMQADARNNNRRSHARTVFMPDTDQDGGVYGFN</sequence>
<dbReference type="eggNOG" id="ENOG5030MHT">
    <property type="taxonomic scope" value="Bacteria"/>
</dbReference>
<gene>
    <name evidence="2" type="ORF">HMPREF1476_00256</name>
</gene>
<protein>
    <submittedName>
        <fullName evidence="2">Uncharacterized protein</fullName>
    </submittedName>
</protein>
<dbReference type="EMBL" id="ATCF01000004">
    <property type="protein sequence ID" value="EPE02020.1"/>
    <property type="molecule type" value="Genomic_DNA"/>
</dbReference>
<feature type="region of interest" description="Disordered" evidence="1">
    <location>
        <begin position="184"/>
        <end position="212"/>
    </location>
</feature>
<organism evidence="2 3">
    <name type="scientific">Sutterella wadsworthensis HGA0223</name>
    <dbReference type="NCBI Taxonomy" id="1203554"/>
    <lineage>
        <taxon>Bacteria</taxon>
        <taxon>Pseudomonadati</taxon>
        <taxon>Pseudomonadota</taxon>
        <taxon>Betaproteobacteria</taxon>
        <taxon>Burkholderiales</taxon>
        <taxon>Sutterellaceae</taxon>
        <taxon>Sutterella</taxon>
    </lineage>
</organism>
<accession>S3CN95</accession>
<evidence type="ECO:0000313" key="3">
    <source>
        <dbReference type="Proteomes" id="UP000014400"/>
    </source>
</evidence>
<dbReference type="PATRIC" id="fig|1203554.3.peg.234"/>
<dbReference type="STRING" id="1203554.HMPREF1476_00256"/>
<comment type="caution">
    <text evidence="2">The sequence shown here is derived from an EMBL/GenBank/DDBJ whole genome shotgun (WGS) entry which is preliminary data.</text>
</comment>
<dbReference type="HOGENOM" id="CLU_098962_0_0_4"/>
<dbReference type="Proteomes" id="UP000014400">
    <property type="component" value="Unassembled WGS sequence"/>
</dbReference>
<evidence type="ECO:0000256" key="1">
    <source>
        <dbReference type="SAM" id="MobiDB-lite"/>
    </source>
</evidence>
<evidence type="ECO:0000313" key="2">
    <source>
        <dbReference type="EMBL" id="EPE02020.1"/>
    </source>
</evidence>
<reference evidence="2 3" key="1">
    <citation type="submission" date="2013-04" db="EMBL/GenBank/DDBJ databases">
        <title>The Genome Sequence of Sutterella wadsworthensis HGA0223.</title>
        <authorList>
            <consortium name="The Broad Institute Genomics Platform"/>
            <person name="Earl A."/>
            <person name="Ward D."/>
            <person name="Feldgarden M."/>
            <person name="Gevers D."/>
            <person name="Schmidt T.M."/>
            <person name="Dover J."/>
            <person name="Dai D."/>
            <person name="Walker B."/>
            <person name="Young S."/>
            <person name="Zeng Q."/>
            <person name="Gargeya S."/>
            <person name="Fitzgerald M."/>
            <person name="Haas B."/>
            <person name="Abouelleil A."/>
            <person name="Allen A.W."/>
            <person name="Alvarado L."/>
            <person name="Arachchi H.M."/>
            <person name="Berlin A.M."/>
            <person name="Chapman S.B."/>
            <person name="Gainer-Dewar J."/>
            <person name="Goldberg J."/>
            <person name="Griggs A."/>
            <person name="Gujja S."/>
            <person name="Hansen M."/>
            <person name="Howarth C."/>
            <person name="Imamovic A."/>
            <person name="Ireland A."/>
            <person name="Larimer J."/>
            <person name="McCowan C."/>
            <person name="Murphy C."/>
            <person name="Pearson M."/>
            <person name="Poon T.W."/>
            <person name="Priest M."/>
            <person name="Roberts A."/>
            <person name="Saif S."/>
            <person name="Shea T."/>
            <person name="Sisk P."/>
            <person name="Sykes S."/>
            <person name="Wortman J."/>
            <person name="Nusbaum C."/>
            <person name="Birren B."/>
        </authorList>
    </citation>
    <scope>NUCLEOTIDE SEQUENCE [LARGE SCALE GENOMIC DNA]</scope>
    <source>
        <strain evidence="2 3">HGA0223</strain>
    </source>
</reference>
<dbReference type="AlphaFoldDB" id="S3CN95"/>
<name>S3CN95_9BURK</name>